<keyword evidence="1" id="KW-0472">Membrane</keyword>
<gene>
    <name evidence="2" type="ORF">GGP99_003583</name>
</gene>
<evidence type="ECO:0000313" key="3">
    <source>
        <dbReference type="Proteomes" id="UP001155110"/>
    </source>
</evidence>
<keyword evidence="1" id="KW-0812">Transmembrane</keyword>
<proteinExistence type="predicted"/>
<evidence type="ECO:0000256" key="1">
    <source>
        <dbReference type="SAM" id="Phobius"/>
    </source>
</evidence>
<name>A0AAW5PCB3_9BACT</name>
<protein>
    <submittedName>
        <fullName evidence="2">Uncharacterized protein</fullName>
    </submittedName>
</protein>
<keyword evidence="1" id="KW-1133">Transmembrane helix</keyword>
<comment type="caution">
    <text evidence="2">The sequence shown here is derived from an EMBL/GenBank/DDBJ whole genome shotgun (WGS) entry which is preliminary data.</text>
</comment>
<sequence length="30" mass="3810">MYFYMFFSFLFFNILKLFNITFCYFSGFPL</sequence>
<organism evidence="2 3">
    <name type="scientific">Salinibacter ruber</name>
    <dbReference type="NCBI Taxonomy" id="146919"/>
    <lineage>
        <taxon>Bacteria</taxon>
        <taxon>Pseudomonadati</taxon>
        <taxon>Rhodothermota</taxon>
        <taxon>Rhodothermia</taxon>
        <taxon>Rhodothermales</taxon>
        <taxon>Salinibacteraceae</taxon>
        <taxon>Salinibacter</taxon>
    </lineage>
</organism>
<dbReference type="AlphaFoldDB" id="A0AAW5PCB3"/>
<feature type="transmembrane region" description="Helical" evidence="1">
    <location>
        <begin position="6"/>
        <end position="25"/>
    </location>
</feature>
<dbReference type="Proteomes" id="UP001155110">
    <property type="component" value="Unassembled WGS sequence"/>
</dbReference>
<dbReference type="EMBL" id="JANTZM010000052">
    <property type="protein sequence ID" value="MCS4159590.1"/>
    <property type="molecule type" value="Genomic_DNA"/>
</dbReference>
<reference evidence="2" key="1">
    <citation type="submission" date="2022-08" db="EMBL/GenBank/DDBJ databases">
        <title>Genomic Encyclopedia of Type Strains, Phase V (KMG-V): Genome sequencing to study the core and pangenomes of soil and plant-associated prokaryotes.</title>
        <authorList>
            <person name="Whitman W."/>
        </authorList>
    </citation>
    <scope>NUCLEOTIDE SEQUENCE</scope>
    <source>
        <strain evidence="2">SP3002</strain>
    </source>
</reference>
<evidence type="ECO:0000313" key="2">
    <source>
        <dbReference type="EMBL" id="MCS4159590.1"/>
    </source>
</evidence>
<accession>A0AAW5PCB3</accession>